<accession>A0ABN1QXD6</accession>
<reference evidence="1 2" key="1">
    <citation type="journal article" date="2019" name="Int. J. Syst. Evol. Microbiol.">
        <title>The Global Catalogue of Microorganisms (GCM) 10K type strain sequencing project: providing services to taxonomists for standard genome sequencing and annotation.</title>
        <authorList>
            <consortium name="The Broad Institute Genomics Platform"/>
            <consortium name="The Broad Institute Genome Sequencing Center for Infectious Disease"/>
            <person name="Wu L."/>
            <person name="Ma J."/>
        </authorList>
    </citation>
    <scope>NUCLEOTIDE SEQUENCE [LARGE SCALE GENOMIC DNA]</scope>
    <source>
        <strain evidence="1 2">JCM 10977</strain>
    </source>
</reference>
<proteinExistence type="predicted"/>
<organism evidence="1 2">
    <name type="scientific">Kribbella koreensis</name>
    <dbReference type="NCBI Taxonomy" id="57909"/>
    <lineage>
        <taxon>Bacteria</taxon>
        <taxon>Bacillati</taxon>
        <taxon>Actinomycetota</taxon>
        <taxon>Actinomycetes</taxon>
        <taxon>Propionibacteriales</taxon>
        <taxon>Kribbellaceae</taxon>
        <taxon>Kribbella</taxon>
    </lineage>
</organism>
<dbReference type="InterPro" id="IPR021373">
    <property type="entry name" value="DUF2993"/>
</dbReference>
<dbReference type="RefSeq" id="WP_343973856.1">
    <property type="nucleotide sequence ID" value="NZ_BAAAHK010000011.1"/>
</dbReference>
<gene>
    <name evidence="1" type="ORF">GCM10009554_46780</name>
</gene>
<sequence length="242" mass="25545">MSSRRPRRALRALIVVLLILAGLAVAADRIGESLAEGQLAKSAADEAAKYDVTAAETKVEIGGFGFLPQLARSKFDQVTMTMREPEIEKIAAEDLTVDMHGIHVPREALTGDRSAAVTVDRADVKLRLSPSALARLTANTRGIDKLTLQTVSGNLVAKATIQGLNVSATVRPEARNGRIGLVVDESTLQGIPEQLRGTVGAILSRGIVVPELPFKAKLQQVAIEGQSIVLTAAATNLQLSGA</sequence>
<evidence type="ECO:0008006" key="3">
    <source>
        <dbReference type="Google" id="ProtNLM"/>
    </source>
</evidence>
<comment type="caution">
    <text evidence="1">The sequence shown here is derived from an EMBL/GenBank/DDBJ whole genome shotgun (WGS) entry which is preliminary data.</text>
</comment>
<dbReference type="Pfam" id="PF11209">
    <property type="entry name" value="LmeA"/>
    <property type="match status" value="1"/>
</dbReference>
<protein>
    <recommendedName>
        <fullName evidence="3">DUF2993 domain-containing protein</fullName>
    </recommendedName>
</protein>
<evidence type="ECO:0000313" key="2">
    <source>
        <dbReference type="Proteomes" id="UP001500542"/>
    </source>
</evidence>
<dbReference type="EMBL" id="BAAAHK010000011">
    <property type="protein sequence ID" value="GAA0948782.1"/>
    <property type="molecule type" value="Genomic_DNA"/>
</dbReference>
<dbReference type="Proteomes" id="UP001500542">
    <property type="component" value="Unassembled WGS sequence"/>
</dbReference>
<evidence type="ECO:0000313" key="1">
    <source>
        <dbReference type="EMBL" id="GAA0948782.1"/>
    </source>
</evidence>
<keyword evidence="2" id="KW-1185">Reference proteome</keyword>
<name>A0ABN1QXD6_9ACTN</name>